<reference evidence="2" key="1">
    <citation type="journal article" date="2014" name="Int. J. Syst. Evol. Microbiol.">
        <title>Complete genome sequence of Corynebacterium casei LMG S-19264T (=DSM 44701T), isolated from a smear-ripened cheese.</title>
        <authorList>
            <consortium name="US DOE Joint Genome Institute (JGI-PGF)"/>
            <person name="Walter F."/>
            <person name="Albersmeier A."/>
            <person name="Kalinowski J."/>
            <person name="Ruckert C."/>
        </authorList>
    </citation>
    <scope>NUCLEOTIDE SEQUENCE</scope>
    <source>
        <strain evidence="2">JCM 4346</strain>
    </source>
</reference>
<evidence type="ECO:0008006" key="4">
    <source>
        <dbReference type="Google" id="ProtNLM"/>
    </source>
</evidence>
<sequence>MRSTLRIAACTTVALSALCLGAASASAEQLTEPATNSGAAVGVTVGVELSGLSLLGSLPALAGLYQEPEWS</sequence>
<evidence type="ECO:0000313" key="3">
    <source>
        <dbReference type="Proteomes" id="UP000658320"/>
    </source>
</evidence>
<reference evidence="2" key="2">
    <citation type="submission" date="2020-09" db="EMBL/GenBank/DDBJ databases">
        <authorList>
            <person name="Sun Q."/>
            <person name="Ohkuma M."/>
        </authorList>
    </citation>
    <scope>NUCLEOTIDE SEQUENCE</scope>
    <source>
        <strain evidence="2">JCM 4346</strain>
    </source>
</reference>
<keyword evidence="3" id="KW-1185">Reference proteome</keyword>
<feature type="signal peptide" evidence="1">
    <location>
        <begin position="1"/>
        <end position="27"/>
    </location>
</feature>
<accession>A0A918C567</accession>
<evidence type="ECO:0000256" key="1">
    <source>
        <dbReference type="SAM" id="SignalP"/>
    </source>
</evidence>
<comment type="caution">
    <text evidence="2">The sequence shown here is derived from an EMBL/GenBank/DDBJ whole genome shotgun (WGS) entry which is preliminary data.</text>
</comment>
<name>A0A918C567_9ACTN</name>
<dbReference type="Proteomes" id="UP000658320">
    <property type="component" value="Unassembled WGS sequence"/>
</dbReference>
<dbReference type="AlphaFoldDB" id="A0A918C567"/>
<feature type="chain" id="PRO_5039202913" description="Secreted protein" evidence="1">
    <location>
        <begin position="28"/>
        <end position="71"/>
    </location>
</feature>
<protein>
    <recommendedName>
        <fullName evidence="4">Secreted protein</fullName>
    </recommendedName>
</protein>
<gene>
    <name evidence="2" type="ORF">GCM10010251_21280</name>
</gene>
<keyword evidence="1" id="KW-0732">Signal</keyword>
<proteinExistence type="predicted"/>
<organism evidence="2 3">
    <name type="scientific">Streptomyces aurantiogriseus</name>
    <dbReference type="NCBI Taxonomy" id="66870"/>
    <lineage>
        <taxon>Bacteria</taxon>
        <taxon>Bacillati</taxon>
        <taxon>Actinomycetota</taxon>
        <taxon>Actinomycetes</taxon>
        <taxon>Kitasatosporales</taxon>
        <taxon>Streptomycetaceae</taxon>
        <taxon>Streptomyces</taxon>
    </lineage>
</organism>
<evidence type="ECO:0000313" key="2">
    <source>
        <dbReference type="EMBL" id="GGR05358.1"/>
    </source>
</evidence>
<dbReference type="RefSeq" id="WP_189934729.1">
    <property type="nucleotide sequence ID" value="NZ_BMSX01000004.1"/>
</dbReference>
<dbReference type="EMBL" id="BMSX01000004">
    <property type="protein sequence ID" value="GGR05358.1"/>
    <property type="molecule type" value="Genomic_DNA"/>
</dbReference>